<protein>
    <submittedName>
        <fullName evidence="2">TIGR01244 family sulfur transferase</fullName>
    </submittedName>
</protein>
<reference evidence="2 3" key="1">
    <citation type="submission" date="2024-04" db="EMBL/GenBank/DDBJ databases">
        <title>Aurantiacibacter sp. DGU6 16S ribosomal RNA gene Genome sequencing and assembly.</title>
        <authorList>
            <person name="Park S."/>
        </authorList>
    </citation>
    <scope>NUCLEOTIDE SEQUENCE [LARGE SCALE GENOMIC DNA]</scope>
    <source>
        <strain evidence="2 3">DGU6</strain>
    </source>
</reference>
<dbReference type="SUPFAM" id="SSF52799">
    <property type="entry name" value="(Phosphotyrosine protein) phosphatases II"/>
    <property type="match status" value="1"/>
</dbReference>
<dbReference type="NCBIfam" id="TIGR01244">
    <property type="entry name" value="TIGR01244 family sulfur transferase"/>
    <property type="match status" value="1"/>
</dbReference>
<gene>
    <name evidence="2" type="ORF">AAEO60_13455</name>
</gene>
<comment type="caution">
    <text evidence="2">The sequence shown here is derived from an EMBL/GenBank/DDBJ whole genome shotgun (WGS) entry which is preliminary data.</text>
</comment>
<dbReference type="InterPro" id="IPR005939">
    <property type="entry name" value="BLH_phosphatase-like"/>
</dbReference>
<dbReference type="RefSeq" id="WP_341674224.1">
    <property type="nucleotide sequence ID" value="NZ_JBBYHV010000002.1"/>
</dbReference>
<evidence type="ECO:0000259" key="1">
    <source>
        <dbReference type="Pfam" id="PF04273"/>
    </source>
</evidence>
<name>A0ABU9IIE8_9SPHN</name>
<keyword evidence="2" id="KW-0808">Transferase</keyword>
<dbReference type="InterPro" id="IPR029021">
    <property type="entry name" value="Prot-tyrosine_phosphatase-like"/>
</dbReference>
<dbReference type="CDD" id="cd14503">
    <property type="entry name" value="PTP-bact"/>
    <property type="match status" value="1"/>
</dbReference>
<dbReference type="GO" id="GO:0016740">
    <property type="term" value="F:transferase activity"/>
    <property type="evidence" value="ECO:0007669"/>
    <property type="project" value="UniProtKB-KW"/>
</dbReference>
<dbReference type="Proteomes" id="UP001497045">
    <property type="component" value="Unassembled WGS sequence"/>
</dbReference>
<dbReference type="Gene3D" id="3.90.190.10">
    <property type="entry name" value="Protein tyrosine phosphatase superfamily"/>
    <property type="match status" value="1"/>
</dbReference>
<proteinExistence type="predicted"/>
<feature type="domain" description="Beta-lactamase hydrolase-like protein phosphatase-like" evidence="1">
    <location>
        <begin position="3"/>
        <end position="110"/>
    </location>
</feature>
<dbReference type="Pfam" id="PF04273">
    <property type="entry name" value="BLH_phosphatase"/>
    <property type="match status" value="1"/>
</dbReference>
<evidence type="ECO:0000313" key="3">
    <source>
        <dbReference type="Proteomes" id="UP001497045"/>
    </source>
</evidence>
<sequence>MTDFRRLSDTVWASPQITLEEVAQARADGFTAIINNRPDGEEAGQPTSDEIAAAAQEQGLGYRYIPVTGGGMTPDKIAETVAALEEADGPTLAYCRSGTRSTFLWALAEASRGAQPQDLVTAAAAAGYDISAIAPALEGLSSKARP</sequence>
<organism evidence="2 3">
    <name type="scientific">Aurantiacibacter gilvus</name>
    <dbReference type="NCBI Taxonomy" id="3139141"/>
    <lineage>
        <taxon>Bacteria</taxon>
        <taxon>Pseudomonadati</taxon>
        <taxon>Pseudomonadota</taxon>
        <taxon>Alphaproteobacteria</taxon>
        <taxon>Sphingomonadales</taxon>
        <taxon>Erythrobacteraceae</taxon>
        <taxon>Aurantiacibacter</taxon>
    </lineage>
</organism>
<accession>A0ABU9IIE8</accession>
<evidence type="ECO:0000313" key="2">
    <source>
        <dbReference type="EMBL" id="MEL1251678.1"/>
    </source>
</evidence>
<keyword evidence="3" id="KW-1185">Reference proteome</keyword>
<dbReference type="EMBL" id="JBBYHV010000002">
    <property type="protein sequence ID" value="MEL1251678.1"/>
    <property type="molecule type" value="Genomic_DNA"/>
</dbReference>